<proteinExistence type="predicted"/>
<dbReference type="InterPro" id="IPR000001">
    <property type="entry name" value="Kringle"/>
</dbReference>
<dbReference type="InterPro" id="IPR013806">
    <property type="entry name" value="Kringle-like"/>
</dbReference>
<keyword evidence="1" id="KW-0420">Kringle</keyword>
<sequence length="135" mass="15399">MCDSFCARPNGHTAKHIRGKKHQDLILTKDELTDPNECLSTARGADYFGHVNTTISGRTCMRWDSQSPHSHDYGYAKDQENYCRNHYGISAGGPWCYTTDPNKRWENCNIPCLKKLKCIINLARQTFIATYIPTV</sequence>
<dbReference type="SMART" id="SM00130">
    <property type="entry name" value="KR"/>
    <property type="match status" value="1"/>
</dbReference>
<dbReference type="GO" id="GO:0004175">
    <property type="term" value="F:endopeptidase activity"/>
    <property type="evidence" value="ECO:0007669"/>
    <property type="project" value="TreeGrafter"/>
</dbReference>
<evidence type="ECO:0000313" key="2">
    <source>
        <dbReference type="EMBL" id="EKC24500.1"/>
    </source>
</evidence>
<accession>K1Q6L8</accession>
<dbReference type="Gene3D" id="2.40.20.10">
    <property type="entry name" value="Plasminogen Kringle 4"/>
    <property type="match status" value="1"/>
</dbReference>
<dbReference type="PROSITE" id="PS50070">
    <property type="entry name" value="KRINGLE_2"/>
    <property type="match status" value="1"/>
</dbReference>
<dbReference type="EMBL" id="JH816791">
    <property type="protein sequence ID" value="EKC24500.1"/>
    <property type="molecule type" value="Genomic_DNA"/>
</dbReference>
<dbReference type="PANTHER" id="PTHR24261:SF7">
    <property type="entry name" value="KRINGLE DOMAIN-CONTAINING PROTEIN"/>
    <property type="match status" value="1"/>
</dbReference>
<organism evidence="2">
    <name type="scientific">Magallana gigas</name>
    <name type="common">Pacific oyster</name>
    <name type="synonym">Crassostrea gigas</name>
    <dbReference type="NCBI Taxonomy" id="29159"/>
    <lineage>
        <taxon>Eukaryota</taxon>
        <taxon>Metazoa</taxon>
        <taxon>Spiralia</taxon>
        <taxon>Lophotrochozoa</taxon>
        <taxon>Mollusca</taxon>
        <taxon>Bivalvia</taxon>
        <taxon>Autobranchia</taxon>
        <taxon>Pteriomorphia</taxon>
        <taxon>Ostreida</taxon>
        <taxon>Ostreoidea</taxon>
        <taxon>Ostreidae</taxon>
        <taxon>Magallana</taxon>
    </lineage>
</organism>
<dbReference type="GO" id="GO:0005102">
    <property type="term" value="F:signaling receptor binding"/>
    <property type="evidence" value="ECO:0007669"/>
    <property type="project" value="TreeGrafter"/>
</dbReference>
<dbReference type="GO" id="GO:0005615">
    <property type="term" value="C:extracellular space"/>
    <property type="evidence" value="ECO:0007669"/>
    <property type="project" value="TreeGrafter"/>
</dbReference>
<dbReference type="PANTHER" id="PTHR24261">
    <property type="entry name" value="PLASMINOGEN-RELATED"/>
    <property type="match status" value="1"/>
</dbReference>
<dbReference type="SUPFAM" id="SSF57440">
    <property type="entry name" value="Kringle-like"/>
    <property type="match status" value="1"/>
</dbReference>
<name>K1Q6L8_MAGGI</name>
<gene>
    <name evidence="2" type="ORF">CGI_10003805</name>
</gene>
<evidence type="ECO:0000256" key="1">
    <source>
        <dbReference type="PROSITE-ProRule" id="PRU00121"/>
    </source>
</evidence>
<dbReference type="HOGENOM" id="CLU_1887735_0_0_1"/>
<dbReference type="InterPro" id="IPR038178">
    <property type="entry name" value="Kringle_sf"/>
</dbReference>
<reference evidence="2" key="1">
    <citation type="journal article" date="2012" name="Nature">
        <title>The oyster genome reveals stress adaptation and complexity of shell formation.</title>
        <authorList>
            <person name="Zhang G."/>
            <person name="Fang X."/>
            <person name="Guo X."/>
            <person name="Li L."/>
            <person name="Luo R."/>
            <person name="Xu F."/>
            <person name="Yang P."/>
            <person name="Zhang L."/>
            <person name="Wang X."/>
            <person name="Qi H."/>
            <person name="Xiong Z."/>
            <person name="Que H."/>
            <person name="Xie Y."/>
            <person name="Holland P.W."/>
            <person name="Paps J."/>
            <person name="Zhu Y."/>
            <person name="Wu F."/>
            <person name="Chen Y."/>
            <person name="Wang J."/>
            <person name="Peng C."/>
            <person name="Meng J."/>
            <person name="Yang L."/>
            <person name="Liu J."/>
            <person name="Wen B."/>
            <person name="Zhang N."/>
            <person name="Huang Z."/>
            <person name="Zhu Q."/>
            <person name="Feng Y."/>
            <person name="Mount A."/>
            <person name="Hedgecock D."/>
            <person name="Xu Z."/>
            <person name="Liu Y."/>
            <person name="Domazet-Loso T."/>
            <person name="Du Y."/>
            <person name="Sun X."/>
            <person name="Zhang S."/>
            <person name="Liu B."/>
            <person name="Cheng P."/>
            <person name="Jiang X."/>
            <person name="Li J."/>
            <person name="Fan D."/>
            <person name="Wang W."/>
            <person name="Fu W."/>
            <person name="Wang T."/>
            <person name="Wang B."/>
            <person name="Zhang J."/>
            <person name="Peng Z."/>
            <person name="Li Y."/>
            <person name="Li N."/>
            <person name="Wang J."/>
            <person name="Chen M."/>
            <person name="He Y."/>
            <person name="Tan F."/>
            <person name="Song X."/>
            <person name="Zheng Q."/>
            <person name="Huang R."/>
            <person name="Yang H."/>
            <person name="Du X."/>
            <person name="Chen L."/>
            <person name="Yang M."/>
            <person name="Gaffney P.M."/>
            <person name="Wang S."/>
            <person name="Luo L."/>
            <person name="She Z."/>
            <person name="Ming Y."/>
            <person name="Huang W."/>
            <person name="Zhang S."/>
            <person name="Huang B."/>
            <person name="Zhang Y."/>
            <person name="Qu T."/>
            <person name="Ni P."/>
            <person name="Miao G."/>
            <person name="Wang J."/>
            <person name="Wang Q."/>
            <person name="Steinberg C.E."/>
            <person name="Wang H."/>
            <person name="Li N."/>
            <person name="Qian L."/>
            <person name="Zhang G."/>
            <person name="Li Y."/>
            <person name="Yang H."/>
            <person name="Liu X."/>
            <person name="Wang J."/>
            <person name="Yin Y."/>
            <person name="Wang J."/>
        </authorList>
    </citation>
    <scope>NUCLEOTIDE SEQUENCE [LARGE SCALE GENOMIC DNA]</scope>
    <source>
        <strain evidence="2">05x7-T-G4-1.051#20</strain>
    </source>
</reference>
<comment type="caution">
    <text evidence="1">Lacks conserved residue(s) required for the propagation of feature annotation.</text>
</comment>
<dbReference type="InterPro" id="IPR050759">
    <property type="entry name" value="Serine_protease_kringle"/>
</dbReference>
<protein>
    <submittedName>
        <fullName evidence="2">Plasminogen</fullName>
    </submittedName>
</protein>
<dbReference type="CDD" id="cd00108">
    <property type="entry name" value="KR"/>
    <property type="match status" value="1"/>
</dbReference>
<dbReference type="AlphaFoldDB" id="K1Q6L8"/>
<dbReference type="InParanoid" id="K1Q6L8"/>
<dbReference type="Pfam" id="PF00051">
    <property type="entry name" value="Kringle"/>
    <property type="match status" value="1"/>
</dbReference>